<proteinExistence type="predicted"/>
<feature type="domain" description="Reductase C-terminal" evidence="6">
    <location>
        <begin position="322"/>
        <end position="406"/>
    </location>
</feature>
<dbReference type="GO" id="GO:0005737">
    <property type="term" value="C:cytoplasm"/>
    <property type="evidence" value="ECO:0007669"/>
    <property type="project" value="TreeGrafter"/>
</dbReference>
<dbReference type="InterPro" id="IPR023753">
    <property type="entry name" value="FAD/NAD-binding_dom"/>
</dbReference>
<dbReference type="PRINTS" id="PR00411">
    <property type="entry name" value="PNDRDTASEI"/>
</dbReference>
<name>A0AAW6T4M1_9MICO</name>
<dbReference type="GO" id="GO:0016651">
    <property type="term" value="F:oxidoreductase activity, acting on NAD(P)H"/>
    <property type="evidence" value="ECO:0007669"/>
    <property type="project" value="TreeGrafter"/>
</dbReference>
<comment type="cofactor">
    <cofactor evidence="1">
        <name>FAD</name>
        <dbReference type="ChEBI" id="CHEBI:57692"/>
    </cofactor>
</comment>
<dbReference type="InterPro" id="IPR028202">
    <property type="entry name" value="Reductase_C"/>
</dbReference>
<evidence type="ECO:0000313" key="8">
    <source>
        <dbReference type="Proteomes" id="UP001321506"/>
    </source>
</evidence>
<dbReference type="SUPFAM" id="SSF51905">
    <property type="entry name" value="FAD/NAD(P)-binding domain"/>
    <property type="match status" value="1"/>
</dbReference>
<keyword evidence="2" id="KW-0285">Flavoprotein</keyword>
<accession>A0AAW6T4M1</accession>
<dbReference type="SUPFAM" id="SSF55424">
    <property type="entry name" value="FAD/NAD-linked reductases, dimerisation (C-terminal) domain"/>
    <property type="match status" value="1"/>
</dbReference>
<dbReference type="PANTHER" id="PTHR43557:SF2">
    <property type="entry name" value="RIESKE DOMAIN-CONTAINING PROTEIN-RELATED"/>
    <property type="match status" value="1"/>
</dbReference>
<dbReference type="InterPro" id="IPR016156">
    <property type="entry name" value="FAD/NAD-linked_Rdtase_dimer_sf"/>
</dbReference>
<protein>
    <submittedName>
        <fullName evidence="7">FAD-dependent oxidoreductase</fullName>
    </submittedName>
</protein>
<keyword evidence="3" id="KW-0274">FAD</keyword>
<keyword evidence="4" id="KW-0560">Oxidoreductase</keyword>
<dbReference type="Gene3D" id="3.50.50.60">
    <property type="entry name" value="FAD/NAD(P)-binding domain"/>
    <property type="match status" value="2"/>
</dbReference>
<dbReference type="InterPro" id="IPR036188">
    <property type="entry name" value="FAD/NAD-bd_sf"/>
</dbReference>
<gene>
    <name evidence="7" type="ORF">QF206_07275</name>
</gene>
<feature type="domain" description="FAD/NAD(P)-binding" evidence="5">
    <location>
        <begin position="5"/>
        <end position="303"/>
    </location>
</feature>
<dbReference type="Pfam" id="PF14759">
    <property type="entry name" value="Reductase_C"/>
    <property type="match status" value="1"/>
</dbReference>
<dbReference type="EMBL" id="JASATX010000002">
    <property type="protein sequence ID" value="MDI2098765.1"/>
    <property type="molecule type" value="Genomic_DNA"/>
</dbReference>
<dbReference type="InterPro" id="IPR050446">
    <property type="entry name" value="FAD-oxidoreductase/Apoptosis"/>
</dbReference>
<keyword evidence="8" id="KW-1185">Reference proteome</keyword>
<dbReference type="RefSeq" id="WP_281488542.1">
    <property type="nucleotide sequence ID" value="NZ_CP159582.1"/>
</dbReference>
<evidence type="ECO:0000259" key="6">
    <source>
        <dbReference type="Pfam" id="PF14759"/>
    </source>
</evidence>
<dbReference type="Pfam" id="PF07992">
    <property type="entry name" value="Pyr_redox_2"/>
    <property type="match status" value="1"/>
</dbReference>
<evidence type="ECO:0000256" key="3">
    <source>
        <dbReference type="ARBA" id="ARBA00022827"/>
    </source>
</evidence>
<dbReference type="Proteomes" id="UP001321506">
    <property type="component" value="Unassembled WGS sequence"/>
</dbReference>
<reference evidence="7 8" key="1">
    <citation type="submission" date="2023-04" db="EMBL/GenBank/DDBJ databases">
        <title>Klugiella caeni sp. nov. isolated from the sludge of biochemical tank.</title>
        <authorList>
            <person name="Geng K."/>
        </authorList>
    </citation>
    <scope>NUCLEOTIDE SEQUENCE [LARGE SCALE GENOMIC DNA]</scope>
    <source>
        <strain evidence="7 8">YN-L-19</strain>
    </source>
</reference>
<evidence type="ECO:0000256" key="2">
    <source>
        <dbReference type="ARBA" id="ARBA00022630"/>
    </source>
</evidence>
<sequence>MGTDRFVIVGGGLAAVNAAETLRDEGFDGDIVIIGAEKHLPYERPPLSKGYLLGQEPREKAFPHSAAWYAEHDVDVVSEARAVRLDVGANRLTLADDEKVSYDRLLIATGADPRRIGIPGVHARGVHYLRSIDDSEHLRDALKSGDHRVVLIGSGWIGLELAAAARTYGNEVTVVGRDKVPLDGPLGTDLGTMFLRLHQEHGVVFELESEPQEFAEADGQVTGVVVDGRTIPADVVIVGVGVVPNVELAEHGGIEVKNGIVVDEHMRTSDPDVFAAGDVASAYHPVIGQHMRNEHWANAIDTGKTAAKSMLGIRASHDGIPYFFTDQYDLGMEYSGYPPLTKDAEVIVRGDREKREFVAFWLADDRVVAGMNVNVWDVNEQVQELIRSARAVDRTRLQDPSVALADV</sequence>
<evidence type="ECO:0000259" key="5">
    <source>
        <dbReference type="Pfam" id="PF07992"/>
    </source>
</evidence>
<evidence type="ECO:0000256" key="4">
    <source>
        <dbReference type="ARBA" id="ARBA00023002"/>
    </source>
</evidence>
<dbReference type="AlphaFoldDB" id="A0AAW6T4M1"/>
<comment type="caution">
    <text evidence="7">The sequence shown here is derived from an EMBL/GenBank/DDBJ whole genome shotgun (WGS) entry which is preliminary data.</text>
</comment>
<dbReference type="PRINTS" id="PR00368">
    <property type="entry name" value="FADPNR"/>
</dbReference>
<dbReference type="PANTHER" id="PTHR43557">
    <property type="entry name" value="APOPTOSIS-INDUCING FACTOR 1"/>
    <property type="match status" value="1"/>
</dbReference>
<evidence type="ECO:0000313" key="7">
    <source>
        <dbReference type="EMBL" id="MDI2098765.1"/>
    </source>
</evidence>
<dbReference type="Gene3D" id="3.30.390.30">
    <property type="match status" value="1"/>
</dbReference>
<organism evidence="7 8">
    <name type="scientific">Ruicaihuangia caeni</name>
    <dbReference type="NCBI Taxonomy" id="3042517"/>
    <lineage>
        <taxon>Bacteria</taxon>
        <taxon>Bacillati</taxon>
        <taxon>Actinomycetota</taxon>
        <taxon>Actinomycetes</taxon>
        <taxon>Micrococcales</taxon>
        <taxon>Microbacteriaceae</taxon>
        <taxon>Ruicaihuangia</taxon>
    </lineage>
</organism>
<evidence type="ECO:0000256" key="1">
    <source>
        <dbReference type="ARBA" id="ARBA00001974"/>
    </source>
</evidence>